<dbReference type="EMBL" id="AP024444">
    <property type="protein sequence ID" value="BCS19979.1"/>
    <property type="molecule type" value="Genomic_DNA"/>
</dbReference>
<feature type="signal peptide" evidence="6">
    <location>
        <begin position="1"/>
        <end position="23"/>
    </location>
</feature>
<reference evidence="8" key="1">
    <citation type="submission" date="2021-01" db="EMBL/GenBank/DDBJ databases">
        <authorList>
            <consortium name="Aspergillus puulaauensis MK2 genome sequencing consortium"/>
            <person name="Kazuki M."/>
            <person name="Futagami T."/>
        </authorList>
    </citation>
    <scope>NUCLEOTIDE SEQUENCE</scope>
    <source>
        <strain evidence="8">MK2</strain>
    </source>
</reference>
<dbReference type="InterPro" id="IPR016169">
    <property type="entry name" value="FAD-bd_PCMH_sub2"/>
</dbReference>
<dbReference type="InterPro" id="IPR006094">
    <property type="entry name" value="Oxid_FAD_bind_N"/>
</dbReference>
<reference evidence="8" key="2">
    <citation type="submission" date="2021-02" db="EMBL/GenBank/DDBJ databases">
        <title>Aspergillus puulaauensis MK2 genome sequence.</title>
        <authorList>
            <person name="Futagami T."/>
            <person name="Mori K."/>
            <person name="Kadooka C."/>
            <person name="Tanaka T."/>
        </authorList>
    </citation>
    <scope>NUCLEOTIDE SEQUENCE</scope>
    <source>
        <strain evidence="8">MK2</strain>
    </source>
</reference>
<dbReference type="PANTHER" id="PTHR42973">
    <property type="entry name" value="BINDING OXIDOREDUCTASE, PUTATIVE (AFU_ORTHOLOGUE AFUA_1G17690)-RELATED"/>
    <property type="match status" value="1"/>
</dbReference>
<evidence type="ECO:0000313" key="9">
    <source>
        <dbReference type="Proteomes" id="UP000654913"/>
    </source>
</evidence>
<feature type="chain" id="PRO_5030909059" description="FAD-binding PCMH-type domain-containing protein" evidence="6">
    <location>
        <begin position="24"/>
        <end position="501"/>
    </location>
</feature>
<gene>
    <name evidence="8" type="ORF">APUU_20411A</name>
</gene>
<dbReference type="InterPro" id="IPR012951">
    <property type="entry name" value="BBE"/>
</dbReference>
<sequence>MRASTRLWASLACAVGLLGTGSGGRFTTRDDIRTKLAPELSAQADIYYPDSDVFEDATVRWSYYHPPNFTVVVEVAEEEDVAKTIRYANAEGLPFLAVNGGHGAISSLANLDHGIEIWLHKLDSIEIAEDGKTATFGGGTKAVTLIGALFQQGKQTVHGVCECVSYLGPALGGGHGALQGKYGMASDQFVSLNIATADGEIITVSEESDDQDLWWAVRGAGHNFGIVTSATSKVYDIPNGGLWAFEQLAFTGDQVEELFEHFNDLADIQPPGFFVWTYLVRNPDMDPENPVYIANFLNEGVEEIEPELIQPFRDLALTPAAVKTHGLYTDIPKWIDTDVNSRGCAKQENKVRFPIGFKRYDIPAQREFFDAFVEGTADGSQFNTSMVLIEQYSAQGVEAIPEDSTAFPNREDFFLFAPVIAYNSDTEEVENEAVEFGDRLRDIVLKGTGSDNLHSYVNYASGGEGARAWYGWEPWRLEKLQQVKRKYDPEGKFSYYAPIPI</sequence>
<dbReference type="GeneID" id="64969984"/>
<keyword evidence="6" id="KW-0732">Signal</keyword>
<dbReference type="AlphaFoldDB" id="A0A7R7XG26"/>
<dbReference type="Gene3D" id="3.40.462.20">
    <property type="match status" value="1"/>
</dbReference>
<evidence type="ECO:0000256" key="3">
    <source>
        <dbReference type="ARBA" id="ARBA00022630"/>
    </source>
</evidence>
<dbReference type="PROSITE" id="PS51387">
    <property type="entry name" value="FAD_PCMH"/>
    <property type="match status" value="1"/>
</dbReference>
<evidence type="ECO:0000259" key="7">
    <source>
        <dbReference type="PROSITE" id="PS51387"/>
    </source>
</evidence>
<keyword evidence="4" id="KW-0274">FAD</keyword>
<dbReference type="GO" id="GO:0071949">
    <property type="term" value="F:FAD binding"/>
    <property type="evidence" value="ECO:0007669"/>
    <property type="project" value="InterPro"/>
</dbReference>
<protein>
    <recommendedName>
        <fullName evidence="7">FAD-binding PCMH-type domain-containing protein</fullName>
    </recommendedName>
</protein>
<dbReference type="InterPro" id="IPR016164">
    <property type="entry name" value="FAD-linked_Oxase-like_C"/>
</dbReference>
<keyword evidence="5" id="KW-0560">Oxidoreductase</keyword>
<dbReference type="SUPFAM" id="SSF55103">
    <property type="entry name" value="FAD-linked oxidases, C-terminal domain"/>
    <property type="match status" value="1"/>
</dbReference>
<comment type="cofactor">
    <cofactor evidence="1">
        <name>FAD</name>
        <dbReference type="ChEBI" id="CHEBI:57692"/>
    </cofactor>
</comment>
<dbReference type="InterPro" id="IPR050416">
    <property type="entry name" value="FAD-linked_Oxidoreductase"/>
</dbReference>
<accession>A0A7R7XG26</accession>
<evidence type="ECO:0000313" key="8">
    <source>
        <dbReference type="EMBL" id="BCS19979.1"/>
    </source>
</evidence>
<dbReference type="RefSeq" id="XP_041552173.1">
    <property type="nucleotide sequence ID" value="XM_041699049.1"/>
</dbReference>
<comment type="similarity">
    <text evidence="2">Belongs to the oxygen-dependent FAD-linked oxidoreductase family.</text>
</comment>
<feature type="domain" description="FAD-binding PCMH-type" evidence="7">
    <location>
        <begin position="64"/>
        <end position="237"/>
    </location>
</feature>
<dbReference type="Pfam" id="PF01565">
    <property type="entry name" value="FAD_binding_4"/>
    <property type="match status" value="1"/>
</dbReference>
<keyword evidence="3" id="KW-0285">Flavoprotein</keyword>
<evidence type="ECO:0000256" key="5">
    <source>
        <dbReference type="ARBA" id="ARBA00023002"/>
    </source>
</evidence>
<dbReference type="Pfam" id="PF08031">
    <property type="entry name" value="BBE"/>
    <property type="match status" value="1"/>
</dbReference>
<dbReference type="SUPFAM" id="SSF56176">
    <property type="entry name" value="FAD-binding/transporter-associated domain-like"/>
    <property type="match status" value="1"/>
</dbReference>
<dbReference type="PANTHER" id="PTHR42973:SF9">
    <property type="entry name" value="FAD-BINDING PCMH-TYPE DOMAIN-CONTAINING PROTEIN-RELATED"/>
    <property type="match status" value="1"/>
</dbReference>
<evidence type="ECO:0000256" key="2">
    <source>
        <dbReference type="ARBA" id="ARBA00005466"/>
    </source>
</evidence>
<dbReference type="InterPro" id="IPR036318">
    <property type="entry name" value="FAD-bd_PCMH-like_sf"/>
</dbReference>
<evidence type="ECO:0000256" key="6">
    <source>
        <dbReference type="SAM" id="SignalP"/>
    </source>
</evidence>
<dbReference type="GO" id="GO:0016491">
    <property type="term" value="F:oxidoreductase activity"/>
    <property type="evidence" value="ECO:0007669"/>
    <property type="project" value="UniProtKB-KW"/>
</dbReference>
<evidence type="ECO:0000256" key="1">
    <source>
        <dbReference type="ARBA" id="ARBA00001974"/>
    </source>
</evidence>
<name>A0A7R7XG26_9EURO</name>
<dbReference type="Gene3D" id="3.30.465.10">
    <property type="match status" value="1"/>
</dbReference>
<dbReference type="InterPro" id="IPR016166">
    <property type="entry name" value="FAD-bd_PCMH"/>
</dbReference>
<evidence type="ECO:0000256" key="4">
    <source>
        <dbReference type="ARBA" id="ARBA00022827"/>
    </source>
</evidence>
<dbReference type="Proteomes" id="UP000654913">
    <property type="component" value="Chromosome 2"/>
</dbReference>
<dbReference type="KEGG" id="apuu:APUU_20411A"/>
<proteinExistence type="inferred from homology"/>
<dbReference type="OrthoDB" id="9996127at2759"/>
<keyword evidence="9" id="KW-1185">Reference proteome</keyword>
<organism evidence="8 9">
    <name type="scientific">Aspergillus puulaauensis</name>
    <dbReference type="NCBI Taxonomy" id="1220207"/>
    <lineage>
        <taxon>Eukaryota</taxon>
        <taxon>Fungi</taxon>
        <taxon>Dikarya</taxon>
        <taxon>Ascomycota</taxon>
        <taxon>Pezizomycotina</taxon>
        <taxon>Eurotiomycetes</taxon>
        <taxon>Eurotiomycetidae</taxon>
        <taxon>Eurotiales</taxon>
        <taxon>Aspergillaceae</taxon>
        <taxon>Aspergillus</taxon>
    </lineage>
</organism>